<organism evidence="10 11">
    <name type="scientific">Ponticaulis profundi</name>
    <dbReference type="NCBI Taxonomy" id="2665222"/>
    <lineage>
        <taxon>Bacteria</taxon>
        <taxon>Pseudomonadati</taxon>
        <taxon>Pseudomonadota</taxon>
        <taxon>Alphaproteobacteria</taxon>
        <taxon>Hyphomonadales</taxon>
        <taxon>Hyphomonadaceae</taxon>
        <taxon>Ponticaulis</taxon>
    </lineage>
</organism>
<comment type="cofactor">
    <cofactor evidence="1 6">
        <name>FAD</name>
        <dbReference type="ChEBI" id="CHEBI:57692"/>
    </cofactor>
</comment>
<dbReference type="InterPro" id="IPR009075">
    <property type="entry name" value="AcylCo_DH/oxidase_C"/>
</dbReference>
<dbReference type="Proteomes" id="UP001596303">
    <property type="component" value="Unassembled WGS sequence"/>
</dbReference>
<dbReference type="SUPFAM" id="SSF47203">
    <property type="entry name" value="Acyl-CoA dehydrogenase C-terminal domain-like"/>
    <property type="match status" value="1"/>
</dbReference>
<sequence length="394" mass="43428">MNLDLTPEDLEFREEVRTFFAENLTDKLARAGKLATSVFMEPEYSLEWQKILHKKGWVAPGWPKKYGGTGWTEVQRYIYETEYALAGAPSLAPMGLNMVGPCIIGYGTEEQKNFYLPRILAGEDYWCQGYSEPGSGSDLASLSLKAESDGDDYILNGTKIWTTHAHHANRMFCLVRTKADGKPQQGITFLLLEMDTPGIKVDPIITLAGEHEVNQVFFDNVRVPKSGRLGEENDGWSVAKYLLEFERSGGSSAGLEVSVKRARKILKDQAPDDAALKRRLAEAEIRVEAIKMTEQRVLAAVSSGNNPGPAASMLKMQRTETMQMVDELAVAISGTYTGVAQIQALDPSSNETPVGPENMVTIMPRYLNNRAASIYGGSNEVQRNIIAKAVLGLK</sequence>
<dbReference type="Pfam" id="PF02770">
    <property type="entry name" value="Acyl-CoA_dh_M"/>
    <property type="match status" value="1"/>
</dbReference>
<dbReference type="InterPro" id="IPR052161">
    <property type="entry name" value="Mycobact_Acyl-CoA_DH"/>
</dbReference>
<evidence type="ECO:0000256" key="1">
    <source>
        <dbReference type="ARBA" id="ARBA00001974"/>
    </source>
</evidence>
<keyword evidence="3 6" id="KW-0285">Flavoprotein</keyword>
<evidence type="ECO:0000256" key="6">
    <source>
        <dbReference type="RuleBase" id="RU362125"/>
    </source>
</evidence>
<dbReference type="Pfam" id="PF00441">
    <property type="entry name" value="Acyl-CoA_dh_1"/>
    <property type="match status" value="1"/>
</dbReference>
<reference evidence="11" key="1">
    <citation type="journal article" date="2019" name="Int. J. Syst. Evol. Microbiol.">
        <title>The Global Catalogue of Microorganisms (GCM) 10K type strain sequencing project: providing services to taxonomists for standard genome sequencing and annotation.</title>
        <authorList>
            <consortium name="The Broad Institute Genomics Platform"/>
            <consortium name="The Broad Institute Genome Sequencing Center for Infectious Disease"/>
            <person name="Wu L."/>
            <person name="Ma J."/>
        </authorList>
    </citation>
    <scope>NUCLEOTIDE SEQUENCE [LARGE SCALE GENOMIC DNA]</scope>
    <source>
        <strain evidence="11">CGMCC-1.15741</strain>
    </source>
</reference>
<dbReference type="EMBL" id="JBHSSW010000003">
    <property type="protein sequence ID" value="MFC6197026.1"/>
    <property type="molecule type" value="Genomic_DNA"/>
</dbReference>
<comment type="similarity">
    <text evidence="2 6">Belongs to the acyl-CoA dehydrogenase family.</text>
</comment>
<keyword evidence="11" id="KW-1185">Reference proteome</keyword>
<dbReference type="InterPro" id="IPR013786">
    <property type="entry name" value="AcylCoA_DH/ox_N"/>
</dbReference>
<evidence type="ECO:0000256" key="5">
    <source>
        <dbReference type="ARBA" id="ARBA00023002"/>
    </source>
</evidence>
<feature type="domain" description="Acyl-CoA oxidase/dehydrogenase middle" evidence="8">
    <location>
        <begin position="127"/>
        <end position="221"/>
    </location>
</feature>
<dbReference type="Gene3D" id="2.40.110.10">
    <property type="entry name" value="Butyryl-CoA Dehydrogenase, subunit A, domain 2"/>
    <property type="match status" value="1"/>
</dbReference>
<dbReference type="PANTHER" id="PTHR43292:SF3">
    <property type="entry name" value="ACYL-COA DEHYDROGENASE FADE29"/>
    <property type="match status" value="1"/>
</dbReference>
<proteinExistence type="inferred from homology"/>
<evidence type="ECO:0000313" key="10">
    <source>
        <dbReference type="EMBL" id="MFC6197026.1"/>
    </source>
</evidence>
<gene>
    <name evidence="10" type="ORF">ACFQDM_03005</name>
</gene>
<evidence type="ECO:0000256" key="4">
    <source>
        <dbReference type="ARBA" id="ARBA00022827"/>
    </source>
</evidence>
<evidence type="ECO:0000259" key="9">
    <source>
        <dbReference type="Pfam" id="PF02771"/>
    </source>
</evidence>
<dbReference type="Gene3D" id="1.10.540.10">
    <property type="entry name" value="Acyl-CoA dehydrogenase/oxidase, N-terminal domain"/>
    <property type="match status" value="1"/>
</dbReference>
<keyword evidence="4 6" id="KW-0274">FAD</keyword>
<dbReference type="InterPro" id="IPR036250">
    <property type="entry name" value="AcylCo_DH-like_C"/>
</dbReference>
<feature type="domain" description="Acyl-CoA dehydrogenase/oxidase C-terminal" evidence="7">
    <location>
        <begin position="233"/>
        <end position="391"/>
    </location>
</feature>
<dbReference type="InterPro" id="IPR009100">
    <property type="entry name" value="AcylCoA_DH/oxidase_NM_dom_sf"/>
</dbReference>
<dbReference type="RefSeq" id="WP_377375252.1">
    <property type="nucleotide sequence ID" value="NZ_JBHSSW010000003.1"/>
</dbReference>
<dbReference type="InterPro" id="IPR006091">
    <property type="entry name" value="Acyl-CoA_Oxase/DH_mid-dom"/>
</dbReference>
<name>A0ABW1S5U5_9PROT</name>
<dbReference type="InterPro" id="IPR046373">
    <property type="entry name" value="Acyl-CoA_Oxase/DH_mid-dom_sf"/>
</dbReference>
<evidence type="ECO:0000256" key="2">
    <source>
        <dbReference type="ARBA" id="ARBA00009347"/>
    </source>
</evidence>
<evidence type="ECO:0000256" key="3">
    <source>
        <dbReference type="ARBA" id="ARBA00022630"/>
    </source>
</evidence>
<evidence type="ECO:0000313" key="11">
    <source>
        <dbReference type="Proteomes" id="UP001596303"/>
    </source>
</evidence>
<protein>
    <submittedName>
        <fullName evidence="10">Acyl-CoA dehydrogenase family protein</fullName>
    </submittedName>
</protein>
<dbReference type="InterPro" id="IPR037069">
    <property type="entry name" value="AcylCoA_DH/ox_N_sf"/>
</dbReference>
<dbReference type="PANTHER" id="PTHR43292">
    <property type="entry name" value="ACYL-COA DEHYDROGENASE"/>
    <property type="match status" value="1"/>
</dbReference>
<evidence type="ECO:0000259" key="7">
    <source>
        <dbReference type="Pfam" id="PF00441"/>
    </source>
</evidence>
<keyword evidence="5 6" id="KW-0560">Oxidoreductase</keyword>
<accession>A0ABW1S5U5</accession>
<comment type="caution">
    <text evidence="10">The sequence shown here is derived from an EMBL/GenBank/DDBJ whole genome shotgun (WGS) entry which is preliminary data.</text>
</comment>
<feature type="domain" description="Acyl-CoA dehydrogenase/oxidase N-terminal" evidence="9">
    <location>
        <begin position="6"/>
        <end position="123"/>
    </location>
</feature>
<evidence type="ECO:0000259" key="8">
    <source>
        <dbReference type="Pfam" id="PF02770"/>
    </source>
</evidence>
<dbReference type="Gene3D" id="1.20.140.10">
    <property type="entry name" value="Butyryl-CoA Dehydrogenase, subunit A, domain 3"/>
    <property type="match status" value="1"/>
</dbReference>
<dbReference type="Pfam" id="PF02771">
    <property type="entry name" value="Acyl-CoA_dh_N"/>
    <property type="match status" value="1"/>
</dbReference>
<dbReference type="SUPFAM" id="SSF56645">
    <property type="entry name" value="Acyl-CoA dehydrogenase NM domain-like"/>
    <property type="match status" value="1"/>
</dbReference>